<dbReference type="PANTHER" id="PTHR21107:SF2">
    <property type="entry name" value="CYTOCHROME C OXIDASE ASSEMBLY PROTEIN COX19"/>
    <property type="match status" value="1"/>
</dbReference>
<evidence type="ECO:0000256" key="5">
    <source>
        <dbReference type="ARBA" id="ARBA00038223"/>
    </source>
</evidence>
<comment type="function">
    <text evidence="4">Required for the assembly of mitochondrial cytochrome c oxidase.</text>
</comment>
<keyword evidence="2" id="KW-0963">Cytoplasm</keyword>
<evidence type="ECO:0000313" key="9">
    <source>
        <dbReference type="Proteomes" id="UP000646827"/>
    </source>
</evidence>
<dbReference type="AlphaFoldDB" id="A0A8H7S3C3"/>
<dbReference type="InterPro" id="IPR010625">
    <property type="entry name" value="CHCH"/>
</dbReference>
<proteinExistence type="inferred from homology"/>
<dbReference type="Pfam" id="PF06747">
    <property type="entry name" value="CHCH"/>
    <property type="match status" value="1"/>
</dbReference>
<evidence type="ECO:0000313" key="8">
    <source>
        <dbReference type="EMBL" id="KAG2220771.1"/>
    </source>
</evidence>
<dbReference type="PROSITE" id="PS51808">
    <property type="entry name" value="CHCH"/>
    <property type="match status" value="1"/>
</dbReference>
<keyword evidence="3" id="KW-1015">Disulfide bond</keyword>
<comment type="caution">
    <text evidence="8">The sequence shown here is derived from an EMBL/GenBank/DDBJ whole genome shotgun (WGS) entry which is preliminary data.</text>
</comment>
<evidence type="ECO:0000256" key="1">
    <source>
        <dbReference type="ARBA" id="ARBA00004496"/>
    </source>
</evidence>
<feature type="domain" description="CHCH" evidence="7">
    <location>
        <begin position="30"/>
        <end position="63"/>
    </location>
</feature>
<gene>
    <name evidence="8" type="ORF">INT45_012264</name>
</gene>
<dbReference type="OrthoDB" id="268594at2759"/>
<comment type="subcellular location">
    <subcellularLocation>
        <location evidence="1">Cytoplasm</location>
    </subcellularLocation>
</comment>
<feature type="non-terminal residue" evidence="8">
    <location>
        <position position="1"/>
    </location>
</feature>
<evidence type="ECO:0000256" key="2">
    <source>
        <dbReference type="ARBA" id="ARBA00022490"/>
    </source>
</evidence>
<keyword evidence="9" id="KW-1185">Reference proteome</keyword>
<evidence type="ECO:0000256" key="3">
    <source>
        <dbReference type="ARBA" id="ARBA00023157"/>
    </source>
</evidence>
<accession>A0A8H7S3C3</accession>
<protein>
    <recommendedName>
        <fullName evidence="7">CHCH domain-containing protein</fullName>
    </recommendedName>
</protein>
<reference evidence="8 9" key="1">
    <citation type="submission" date="2020-12" db="EMBL/GenBank/DDBJ databases">
        <title>Metabolic potential, ecology and presence of endohyphal bacteria is reflected in genomic diversity of Mucoromycotina.</title>
        <authorList>
            <person name="Muszewska A."/>
            <person name="Okrasinska A."/>
            <person name="Steczkiewicz K."/>
            <person name="Drgas O."/>
            <person name="Orlowska M."/>
            <person name="Perlinska-Lenart U."/>
            <person name="Aleksandrzak-Piekarczyk T."/>
            <person name="Szatraj K."/>
            <person name="Zielenkiewicz U."/>
            <person name="Pilsyk S."/>
            <person name="Malc E."/>
            <person name="Mieczkowski P."/>
            <person name="Kruszewska J.S."/>
            <person name="Biernat P."/>
            <person name="Pawlowska J."/>
        </authorList>
    </citation>
    <scope>NUCLEOTIDE SEQUENCE [LARGE SCALE GENOMIC DNA]</scope>
    <source>
        <strain evidence="8 9">CBS 142.35</strain>
    </source>
</reference>
<sequence>MSYGRPPNIEAFSGAPPLFGSFPIDHEGECTGFMKEYVKCLKQHKNNNGECRHLSRAYLQCRMDKGLMDKNDMNNLGFADLKDSNSSNNGNKDTDATT</sequence>
<evidence type="ECO:0000256" key="6">
    <source>
        <dbReference type="SAM" id="MobiDB-lite"/>
    </source>
</evidence>
<organism evidence="8 9">
    <name type="scientific">Circinella minor</name>
    <dbReference type="NCBI Taxonomy" id="1195481"/>
    <lineage>
        <taxon>Eukaryota</taxon>
        <taxon>Fungi</taxon>
        <taxon>Fungi incertae sedis</taxon>
        <taxon>Mucoromycota</taxon>
        <taxon>Mucoromycotina</taxon>
        <taxon>Mucoromycetes</taxon>
        <taxon>Mucorales</taxon>
        <taxon>Lichtheimiaceae</taxon>
        <taxon>Circinella</taxon>
    </lineage>
</organism>
<dbReference type="InterPro" id="IPR051383">
    <property type="entry name" value="COX19"/>
</dbReference>
<dbReference type="Proteomes" id="UP000646827">
    <property type="component" value="Unassembled WGS sequence"/>
</dbReference>
<dbReference type="GO" id="GO:0033617">
    <property type="term" value="P:mitochondrial respiratory chain complex IV assembly"/>
    <property type="evidence" value="ECO:0007669"/>
    <property type="project" value="TreeGrafter"/>
</dbReference>
<name>A0A8H7S3C3_9FUNG</name>
<evidence type="ECO:0000256" key="4">
    <source>
        <dbReference type="ARBA" id="ARBA00037279"/>
    </source>
</evidence>
<comment type="similarity">
    <text evidence="5">Belongs to the COX19 family.</text>
</comment>
<feature type="region of interest" description="Disordered" evidence="6">
    <location>
        <begin position="77"/>
        <end position="98"/>
    </location>
</feature>
<dbReference type="GO" id="GO:0005758">
    <property type="term" value="C:mitochondrial intermembrane space"/>
    <property type="evidence" value="ECO:0007669"/>
    <property type="project" value="TreeGrafter"/>
</dbReference>
<evidence type="ECO:0000259" key="7">
    <source>
        <dbReference type="Pfam" id="PF06747"/>
    </source>
</evidence>
<dbReference type="PANTHER" id="PTHR21107">
    <property type="entry name" value="CYTOCHROME C OXIDASE ASSEMBLY PROTEIN COX19"/>
    <property type="match status" value="1"/>
</dbReference>
<dbReference type="EMBL" id="JAEPRB010000130">
    <property type="protein sequence ID" value="KAG2220771.1"/>
    <property type="molecule type" value="Genomic_DNA"/>
</dbReference>